<organism evidence="3 4">
    <name type="scientific">Paenibacillus plantarum</name>
    <dbReference type="NCBI Taxonomy" id="2654975"/>
    <lineage>
        <taxon>Bacteria</taxon>
        <taxon>Bacillati</taxon>
        <taxon>Bacillota</taxon>
        <taxon>Bacilli</taxon>
        <taxon>Bacillales</taxon>
        <taxon>Paenibacillaceae</taxon>
        <taxon>Paenibacillus</taxon>
    </lineage>
</organism>
<evidence type="ECO:0000259" key="2">
    <source>
        <dbReference type="Pfam" id="PF20155"/>
    </source>
</evidence>
<comment type="caution">
    <text evidence="3">The sequence shown here is derived from an EMBL/GenBank/DDBJ whole genome shotgun (WGS) entry which is preliminary data.</text>
</comment>
<gene>
    <name evidence="3" type="ORF">GC096_30650</name>
</gene>
<dbReference type="Gene3D" id="1.20.58.60">
    <property type="match status" value="1"/>
</dbReference>
<keyword evidence="1" id="KW-1133">Transmembrane helix</keyword>
<sequence>MATVGASLKLFDQFSSTLTRAQQAMDSTIVTAGRLRQSLHGTISFRITLDSSSVLTQAQALRVRIQQQLGQITARIRLEMSSSLTVFFTNLQRLVLRLLAAVERLNRNVGGSNAAQLQAALQRIAILEQQILALQGQVNQRIREGSSAAGGLAGNMDKIASAYIAIAAAKKAMQVSDDYINSQARLNIVNDSKQTPQQLQAAVFDAANRARGDYVTMASSVAKLGLLAGDAFGGNSEVLKFTELMQKSFKVSGASTQESQAGMYQLTQAMASGKLQGDEFRSIMENAPMLAQAIATYTGKTKGELKKMSAEGTITAKIIKGALFSAADDINAKFKTMPKTFGDVMTLLKNDAIQGFGTVIEQVNKLMNSPGGNEFFEGISGALRKAANGTAWFVGVLSNHMGIAKNILVSVGAVVTALTVKWLIHWAVAAWPIFAVIGAIALLLTVLNAFGVSTKQVMGIVAGIFMVAFAAIYNSIALGWNMILAFVDFLANIFHDPVYAVKKLFFDLGKSIAEFFGTVINGIVSALNLVVKGINKVSKANISIIPQMDMSKLSDMEAPTSSSRHVSDLSSKYRMGQMDYGTAFNNGNNFVGGMFDKVGAALSGWDDIPNIDRVNEVGKIGDTVDISNEDLKAMRELAEMKSIQNFITLTPTVQVTGDNHYHAQGDVEDMIGQLTVALQTHMDSSVDGVTNT</sequence>
<dbReference type="Pfam" id="PF20155">
    <property type="entry name" value="TMP_3"/>
    <property type="match status" value="1"/>
</dbReference>
<feature type="domain" description="Tape measure protein N-terminal" evidence="2">
    <location>
        <begin position="170"/>
        <end position="359"/>
    </location>
</feature>
<evidence type="ECO:0000313" key="4">
    <source>
        <dbReference type="Proteomes" id="UP000653578"/>
    </source>
</evidence>
<keyword evidence="4" id="KW-1185">Reference proteome</keyword>
<feature type="transmembrane region" description="Helical" evidence="1">
    <location>
        <begin position="512"/>
        <end position="531"/>
    </location>
</feature>
<feature type="transmembrane region" description="Helical" evidence="1">
    <location>
        <begin position="457"/>
        <end position="476"/>
    </location>
</feature>
<evidence type="ECO:0000256" key="1">
    <source>
        <dbReference type="SAM" id="Phobius"/>
    </source>
</evidence>
<dbReference type="InterPro" id="IPR013491">
    <property type="entry name" value="Tape_meas_N"/>
</dbReference>
<evidence type="ECO:0000313" key="3">
    <source>
        <dbReference type="EMBL" id="NOU68390.1"/>
    </source>
</evidence>
<reference evidence="3 4" key="1">
    <citation type="submission" date="2019-10" db="EMBL/GenBank/DDBJ databases">
        <title>Description of Paenibacillus humi sp. nov.</title>
        <authorList>
            <person name="Carlier A."/>
            <person name="Qi S."/>
        </authorList>
    </citation>
    <scope>NUCLEOTIDE SEQUENCE [LARGE SCALE GENOMIC DNA]</scope>
    <source>
        <strain evidence="3 4">LMG 31461</strain>
    </source>
</reference>
<dbReference type="NCBIfam" id="TIGR02675">
    <property type="entry name" value="tape_meas_nterm"/>
    <property type="match status" value="1"/>
</dbReference>
<feature type="transmembrane region" description="Helical" evidence="1">
    <location>
        <begin position="430"/>
        <end position="450"/>
    </location>
</feature>
<accession>A0ABX1XKJ4</accession>
<proteinExistence type="predicted"/>
<dbReference type="Proteomes" id="UP000653578">
    <property type="component" value="Unassembled WGS sequence"/>
</dbReference>
<name>A0ABX1XKJ4_9BACL</name>
<keyword evidence="1" id="KW-0472">Membrane</keyword>
<dbReference type="RefSeq" id="WP_171635709.1">
    <property type="nucleotide sequence ID" value="NZ_WHNY01000075.1"/>
</dbReference>
<dbReference type="EMBL" id="WHNY01000075">
    <property type="protein sequence ID" value="NOU68390.1"/>
    <property type="molecule type" value="Genomic_DNA"/>
</dbReference>
<keyword evidence="1" id="KW-0812">Transmembrane</keyword>
<protein>
    <submittedName>
        <fullName evidence="3">Tape measure protein</fullName>
    </submittedName>
</protein>